<dbReference type="PROSITE" id="PS50088">
    <property type="entry name" value="ANK_REPEAT"/>
    <property type="match status" value="7"/>
</dbReference>
<dbReference type="Gene3D" id="1.25.40.20">
    <property type="entry name" value="Ankyrin repeat-containing domain"/>
    <property type="match status" value="3"/>
</dbReference>
<dbReference type="InterPro" id="IPR002110">
    <property type="entry name" value="Ankyrin_rpt"/>
</dbReference>
<accession>A0A812YLN4</accession>
<dbReference type="AlphaFoldDB" id="A0A812YLN4"/>
<evidence type="ECO:0000313" key="5">
    <source>
        <dbReference type="EMBL" id="CAE7786768.1"/>
    </source>
</evidence>
<feature type="repeat" description="ANK" evidence="3">
    <location>
        <begin position="271"/>
        <end position="303"/>
    </location>
</feature>
<dbReference type="Pfam" id="PF12796">
    <property type="entry name" value="Ank_2"/>
    <property type="match status" value="2"/>
</dbReference>
<dbReference type="PANTHER" id="PTHR24189">
    <property type="entry name" value="MYOTROPHIN"/>
    <property type="match status" value="1"/>
</dbReference>
<dbReference type="PROSITE" id="PS50053">
    <property type="entry name" value="UBIQUITIN_2"/>
    <property type="match status" value="1"/>
</dbReference>
<feature type="repeat" description="ANK" evidence="3">
    <location>
        <begin position="205"/>
        <end position="237"/>
    </location>
</feature>
<feature type="repeat" description="ANK" evidence="3">
    <location>
        <begin position="337"/>
        <end position="369"/>
    </location>
</feature>
<feature type="repeat" description="ANK" evidence="3">
    <location>
        <begin position="304"/>
        <end position="336"/>
    </location>
</feature>
<dbReference type="Gene3D" id="3.10.20.90">
    <property type="entry name" value="Phosphatidylinositol 3-kinase Catalytic Subunit, Chain A, domain 1"/>
    <property type="match status" value="1"/>
</dbReference>
<dbReference type="PANTHER" id="PTHR24189:SF50">
    <property type="entry name" value="ANKYRIN REPEAT AND SOCS BOX PROTEIN 2"/>
    <property type="match status" value="1"/>
</dbReference>
<dbReference type="InterPro" id="IPR036770">
    <property type="entry name" value="Ankyrin_rpt-contain_sf"/>
</dbReference>
<sequence>MLHVWGAASGEEVAAIPVEEVETVLQLKQRLCELCGAPRFRLRILIDGAAMEDDAPLLSDLDVQLLALPLRSLSPEELRLLKAAAAAGKLGEVERMLQDLHDPDLALHEAARAGQEGVVQLLLEARVDANLRDSTGRTLLHLAATENDLKLAHLLLDAAADMSLADRSGKQAFQVALERGRINMARLMLMAGTCSTDEDACTGIDKEEGLLSAASLGHEDIVRLLLEMQANMDAVDENGMTALHQSCAQGNCRLASALLEAGCVRDIGDSDGKCALHWAIYKNHPAAVRLLLQAGANKDLADNTGTTPLHAAVGQGYTGTARMLLEAGANVDLRDRDRQTALHLACFRNNVDAVRDLLAAGASIDVPDGHGRKALDLAYSKDYVEVVCLLLAAGADQAWIRSNLSDDGNGTVLHWAAEKGRADAVQSLLRTGGFDRQPWPDSSPRGVGRG</sequence>
<dbReference type="InterPro" id="IPR050745">
    <property type="entry name" value="Multifunctional_regulatory"/>
</dbReference>
<dbReference type="InterPro" id="IPR029071">
    <property type="entry name" value="Ubiquitin-like_domsf"/>
</dbReference>
<feature type="domain" description="Ubiquitin-like" evidence="4">
    <location>
        <begin position="2"/>
        <end position="64"/>
    </location>
</feature>
<feature type="repeat" description="ANK" evidence="3">
    <location>
        <begin position="102"/>
        <end position="134"/>
    </location>
</feature>
<dbReference type="SUPFAM" id="SSF48403">
    <property type="entry name" value="Ankyrin repeat"/>
    <property type="match status" value="1"/>
</dbReference>
<evidence type="ECO:0000256" key="2">
    <source>
        <dbReference type="ARBA" id="ARBA00023043"/>
    </source>
</evidence>
<dbReference type="Proteomes" id="UP000601435">
    <property type="component" value="Unassembled WGS sequence"/>
</dbReference>
<keyword evidence="6" id="KW-1185">Reference proteome</keyword>
<reference evidence="5" key="1">
    <citation type="submission" date="2021-02" db="EMBL/GenBank/DDBJ databases">
        <authorList>
            <person name="Dougan E. K."/>
            <person name="Rhodes N."/>
            <person name="Thang M."/>
            <person name="Chan C."/>
        </authorList>
    </citation>
    <scope>NUCLEOTIDE SEQUENCE</scope>
</reference>
<dbReference type="InterPro" id="IPR000626">
    <property type="entry name" value="Ubiquitin-like_dom"/>
</dbReference>
<feature type="repeat" description="ANK" evidence="3">
    <location>
        <begin position="135"/>
        <end position="167"/>
    </location>
</feature>
<dbReference type="Pfam" id="PF13637">
    <property type="entry name" value="Ank_4"/>
    <property type="match status" value="1"/>
</dbReference>
<evidence type="ECO:0000259" key="4">
    <source>
        <dbReference type="PROSITE" id="PS50053"/>
    </source>
</evidence>
<feature type="repeat" description="ANK" evidence="3">
    <location>
        <begin position="238"/>
        <end position="270"/>
    </location>
</feature>
<keyword evidence="1" id="KW-0677">Repeat</keyword>
<dbReference type="Pfam" id="PF00023">
    <property type="entry name" value="Ank"/>
    <property type="match status" value="1"/>
</dbReference>
<gene>
    <name evidence="5" type="primary">ANK2</name>
    <name evidence="5" type="ORF">SNEC2469_LOCUS23086</name>
</gene>
<evidence type="ECO:0000313" key="6">
    <source>
        <dbReference type="Proteomes" id="UP000601435"/>
    </source>
</evidence>
<organism evidence="5 6">
    <name type="scientific">Symbiodinium necroappetens</name>
    <dbReference type="NCBI Taxonomy" id="1628268"/>
    <lineage>
        <taxon>Eukaryota</taxon>
        <taxon>Sar</taxon>
        <taxon>Alveolata</taxon>
        <taxon>Dinophyceae</taxon>
        <taxon>Suessiales</taxon>
        <taxon>Symbiodiniaceae</taxon>
        <taxon>Symbiodinium</taxon>
    </lineage>
</organism>
<evidence type="ECO:0000256" key="3">
    <source>
        <dbReference type="PROSITE-ProRule" id="PRU00023"/>
    </source>
</evidence>
<dbReference type="CDD" id="cd17039">
    <property type="entry name" value="Ubl_ubiquitin_like"/>
    <property type="match status" value="1"/>
</dbReference>
<evidence type="ECO:0000256" key="1">
    <source>
        <dbReference type="ARBA" id="ARBA00022737"/>
    </source>
</evidence>
<name>A0A812YLN4_9DINO</name>
<dbReference type="OrthoDB" id="408027at2759"/>
<dbReference type="SMART" id="SM00248">
    <property type="entry name" value="ANK"/>
    <property type="match status" value="10"/>
</dbReference>
<comment type="caution">
    <text evidence="5">The sequence shown here is derived from an EMBL/GenBank/DDBJ whole genome shotgun (WGS) entry which is preliminary data.</text>
</comment>
<dbReference type="EMBL" id="CAJNJA010042742">
    <property type="protein sequence ID" value="CAE7786768.1"/>
    <property type="molecule type" value="Genomic_DNA"/>
</dbReference>
<dbReference type="PROSITE" id="PS50297">
    <property type="entry name" value="ANK_REP_REGION"/>
    <property type="match status" value="6"/>
</dbReference>
<proteinExistence type="predicted"/>
<keyword evidence="2 3" id="KW-0040">ANK repeat</keyword>
<protein>
    <submittedName>
        <fullName evidence="5">ANK2 protein</fullName>
    </submittedName>
</protein>
<dbReference type="SUPFAM" id="SSF54236">
    <property type="entry name" value="Ubiquitin-like"/>
    <property type="match status" value="1"/>
</dbReference>